<evidence type="ECO:0000256" key="4">
    <source>
        <dbReference type="ARBA" id="ARBA00023175"/>
    </source>
</evidence>
<dbReference type="STRING" id="74557.A0A1V9Z9I5"/>
<keyword evidence="3 6" id="KW-0518">Myosin</keyword>
<dbReference type="PROSITE" id="PS51456">
    <property type="entry name" value="MYOSIN_MOTOR"/>
    <property type="match status" value="1"/>
</dbReference>
<dbReference type="SUPFAM" id="SSF52540">
    <property type="entry name" value="P-loop containing nucleoside triphosphate hydrolases"/>
    <property type="match status" value="1"/>
</dbReference>
<feature type="region of interest" description="Actin-binding" evidence="6">
    <location>
        <begin position="628"/>
        <end position="650"/>
    </location>
</feature>
<evidence type="ECO:0000313" key="11">
    <source>
        <dbReference type="EMBL" id="OQR94668.1"/>
    </source>
</evidence>
<feature type="region of interest" description="Disordered" evidence="8">
    <location>
        <begin position="1007"/>
        <end position="1046"/>
    </location>
</feature>
<evidence type="ECO:0000256" key="1">
    <source>
        <dbReference type="ARBA" id="ARBA00022741"/>
    </source>
</evidence>
<evidence type="ECO:0000259" key="10">
    <source>
        <dbReference type="PROSITE" id="PS51456"/>
    </source>
</evidence>
<dbReference type="PANTHER" id="PTHR13140">
    <property type="entry name" value="MYOSIN"/>
    <property type="match status" value="1"/>
</dbReference>
<dbReference type="Gene3D" id="3.30.70.1590">
    <property type="match status" value="1"/>
</dbReference>
<feature type="compositionally biased region" description="Basic and acidic residues" evidence="8">
    <location>
        <begin position="1034"/>
        <end position="1043"/>
    </location>
</feature>
<comment type="similarity">
    <text evidence="6">Belongs to the TRAFAC class myosin-kinesin ATPase superfamily. Myosin family.</text>
</comment>
<dbReference type="InterPro" id="IPR036020">
    <property type="entry name" value="WW_dom_sf"/>
</dbReference>
<dbReference type="Pfam" id="PF00397">
    <property type="entry name" value="WW"/>
    <property type="match status" value="1"/>
</dbReference>
<dbReference type="CDD" id="cd00201">
    <property type="entry name" value="WW"/>
    <property type="match status" value="1"/>
</dbReference>
<dbReference type="Proteomes" id="UP000243217">
    <property type="component" value="Unassembled WGS sequence"/>
</dbReference>
<dbReference type="GO" id="GO:0051015">
    <property type="term" value="F:actin filament binding"/>
    <property type="evidence" value="ECO:0007669"/>
    <property type="project" value="TreeGrafter"/>
</dbReference>
<feature type="coiled-coil region" evidence="7">
    <location>
        <begin position="937"/>
        <end position="978"/>
    </location>
</feature>
<dbReference type="PANTHER" id="PTHR13140:SF706">
    <property type="entry name" value="DILUTE CLASS UNCONVENTIONAL MYOSIN, ISOFORM C"/>
    <property type="match status" value="1"/>
</dbReference>
<dbReference type="AlphaFoldDB" id="A0A1V9Z9I5"/>
<sequence length="1209" mass="137191">MGVEMVAGTKCYVPDEAFVWLPADVVDHDVKSMIIHAKVRLPTGPTELRKVNFRDKKTIALMSSKTTTAIESLPLQNDTPNVEDMITLNYLHEAAILYNVKCRFLAQMPYTYTGDICIAVNPYQWLPQLYTDQQHLRYLELPRTQLPPHVYATSIAAYKGMQQNGRNQSILVSGESGAGKTETTKILMNHIAAIAGGLNDSTIEKIIHVSPLLESFGNAKTLRNDNSSRFGKFTQLQFDAKGTLVGAKCNTYLLEKTRVVYHEDPERNYHIFYQLLASHAPELYLNPSVHYTYAGSIATSSIEGFSDAQHFEKTKTALARIGLNASEQTVLFQSLAAVLHLGQVTIKAKGDEMSTISQEAMPSLIILAKLLGVDTNAITRAICCRTVRTTTDTIQVYLKKVEAEGCRDALAKALYANIFDWLVTTINGSLENDSKMVYHIGVLDIFGFEHFKNNSFEQFCINYANEKLQQKFTQDVFKTVQLEYEDEGIQWAHINFADNSDVLQVIESKLGLISLLDDEVMRPRGNEESFVSKAATLHKDDVVQVIEFPKTSRHLFTIHHYAAPVTYNVVGFLEKHKDALLPDLADLMRSSSITFIRNLFTPSDVKPRRPNGRSLNMATVGMQFKLSLSDLMSNIQATNVQYIRCIKPNALKSATAFDHGMVVAQLRCAGVIEAIRIARAAYPIRHNHEEFLTTYRVLNMTKKNGTSRQQCEQLIATLNLEMPRHYQLGRTKIYFQNGVLEELDQKKRAILTVHALVIQRYVRGYLARVEYNRQRQAVIKLQSVVRCVIAMKRYHALYNGMLALQSRWRGAKARRVYAIMRRRHKALIVFSSICGFAKRRQFLRQKHAAIAMQSVIRMYLQKKYFSAKMQDHREQLNIKNQLLSLRQRLQVEQTKEEASPFMTTMNAPLDDPTFSLPTRNRSKSSAQLVMADAGGMIDRIHQDNARLRKENEEMKALFNAMRDEYEKLKQEKDMLLATHQLKIRQQDELVREKDKTISMLQKEVEKFRSGGGTHAQPPVPTAKPRGSTFRTLGSKKDFPRESSNRASTLQDLENATILSQKSATTSQFLQDSAQKLSTALDIDTTATRLALSNGLVSARTVSRASPAVSSLRDRLAGLRNKYHNIDMGEEYMPRPSITDSVYRGSMMHSMQLPPGWEMRMSRTKGRPYFLNETLRITLWDPPTEENINRALRKRDSAMRQSMISSSSTD</sequence>
<dbReference type="OrthoDB" id="6108017at2759"/>
<dbReference type="Gene3D" id="1.20.58.530">
    <property type="match status" value="1"/>
</dbReference>
<keyword evidence="7" id="KW-0175">Coiled coil</keyword>
<evidence type="ECO:0000256" key="5">
    <source>
        <dbReference type="ARBA" id="ARBA00023203"/>
    </source>
</evidence>
<accession>A0A1V9Z9I5</accession>
<feature type="domain" description="Myosin motor" evidence="10">
    <location>
        <begin position="80"/>
        <end position="748"/>
    </location>
</feature>
<dbReference type="SMART" id="SM00015">
    <property type="entry name" value="IQ"/>
    <property type="match status" value="4"/>
</dbReference>
<dbReference type="SUPFAM" id="SSF51045">
    <property type="entry name" value="WW domain"/>
    <property type="match status" value="1"/>
</dbReference>
<feature type="domain" description="WW" evidence="9">
    <location>
        <begin position="1150"/>
        <end position="1184"/>
    </location>
</feature>
<dbReference type="PROSITE" id="PS50096">
    <property type="entry name" value="IQ"/>
    <property type="match status" value="4"/>
</dbReference>
<proteinExistence type="inferred from homology"/>
<dbReference type="Gene3D" id="3.40.850.10">
    <property type="entry name" value="Kinesin motor domain"/>
    <property type="match status" value="1"/>
</dbReference>
<evidence type="ECO:0000256" key="6">
    <source>
        <dbReference type="PROSITE-ProRule" id="PRU00782"/>
    </source>
</evidence>
<protein>
    <submittedName>
        <fullName evidence="11">Myosin</fullName>
    </submittedName>
</protein>
<keyword evidence="1 6" id="KW-0547">Nucleotide-binding</keyword>
<dbReference type="InterPro" id="IPR036961">
    <property type="entry name" value="Kinesin_motor_dom_sf"/>
</dbReference>
<keyword evidence="4 6" id="KW-0505">Motor protein</keyword>
<dbReference type="EMBL" id="JNBS01002170">
    <property type="protein sequence ID" value="OQR94668.1"/>
    <property type="molecule type" value="Genomic_DNA"/>
</dbReference>
<dbReference type="SMART" id="SM00242">
    <property type="entry name" value="MYSc"/>
    <property type="match status" value="1"/>
</dbReference>
<dbReference type="Gene3D" id="1.20.120.720">
    <property type="entry name" value="Myosin VI head, motor domain, U50 subdomain"/>
    <property type="match status" value="1"/>
</dbReference>
<feature type="binding site" evidence="6">
    <location>
        <begin position="174"/>
        <end position="181"/>
    </location>
    <ligand>
        <name>ATP</name>
        <dbReference type="ChEBI" id="CHEBI:30616"/>
    </ligand>
</feature>
<dbReference type="PROSITE" id="PS50020">
    <property type="entry name" value="WW_DOMAIN_2"/>
    <property type="match status" value="1"/>
</dbReference>
<dbReference type="Gene3D" id="1.20.5.190">
    <property type="match status" value="1"/>
</dbReference>
<evidence type="ECO:0000256" key="2">
    <source>
        <dbReference type="ARBA" id="ARBA00022840"/>
    </source>
</evidence>
<keyword evidence="12" id="KW-1185">Reference proteome</keyword>
<dbReference type="InterPro" id="IPR000048">
    <property type="entry name" value="IQ_motif_EF-hand-BS"/>
</dbReference>
<dbReference type="GO" id="GO:0007015">
    <property type="term" value="P:actin filament organization"/>
    <property type="evidence" value="ECO:0007669"/>
    <property type="project" value="TreeGrafter"/>
</dbReference>
<evidence type="ECO:0000256" key="8">
    <source>
        <dbReference type="SAM" id="MobiDB-lite"/>
    </source>
</evidence>
<name>A0A1V9Z9I5_9STRA</name>
<dbReference type="Gene3D" id="2.20.70.10">
    <property type="match status" value="1"/>
</dbReference>
<dbReference type="PRINTS" id="PR00193">
    <property type="entry name" value="MYOSINHEAVY"/>
</dbReference>
<dbReference type="SMART" id="SM00456">
    <property type="entry name" value="WW"/>
    <property type="match status" value="1"/>
</dbReference>
<dbReference type="Gene3D" id="1.10.10.820">
    <property type="match status" value="1"/>
</dbReference>
<dbReference type="GO" id="GO:0005524">
    <property type="term" value="F:ATP binding"/>
    <property type="evidence" value="ECO:0007669"/>
    <property type="project" value="UniProtKB-UniRule"/>
</dbReference>
<keyword evidence="5 6" id="KW-0009">Actin-binding</keyword>
<dbReference type="InterPro" id="IPR001609">
    <property type="entry name" value="Myosin_head_motor_dom-like"/>
</dbReference>
<evidence type="ECO:0000313" key="12">
    <source>
        <dbReference type="Proteomes" id="UP000243217"/>
    </source>
</evidence>
<dbReference type="GO" id="GO:0016459">
    <property type="term" value="C:myosin complex"/>
    <property type="evidence" value="ECO:0007669"/>
    <property type="project" value="UniProtKB-KW"/>
</dbReference>
<dbReference type="Pfam" id="PF00063">
    <property type="entry name" value="Myosin_head"/>
    <property type="match status" value="1"/>
</dbReference>
<organism evidence="11 12">
    <name type="scientific">Thraustotheca clavata</name>
    <dbReference type="NCBI Taxonomy" id="74557"/>
    <lineage>
        <taxon>Eukaryota</taxon>
        <taxon>Sar</taxon>
        <taxon>Stramenopiles</taxon>
        <taxon>Oomycota</taxon>
        <taxon>Saprolegniomycetes</taxon>
        <taxon>Saprolegniales</taxon>
        <taxon>Achlyaceae</taxon>
        <taxon>Thraustotheca</taxon>
    </lineage>
</organism>
<dbReference type="GO" id="GO:0005737">
    <property type="term" value="C:cytoplasm"/>
    <property type="evidence" value="ECO:0007669"/>
    <property type="project" value="TreeGrafter"/>
</dbReference>
<dbReference type="GO" id="GO:0000146">
    <property type="term" value="F:microfilament motor activity"/>
    <property type="evidence" value="ECO:0007669"/>
    <property type="project" value="TreeGrafter"/>
</dbReference>
<evidence type="ECO:0000256" key="3">
    <source>
        <dbReference type="ARBA" id="ARBA00023123"/>
    </source>
</evidence>
<keyword evidence="2 6" id="KW-0067">ATP-binding</keyword>
<feature type="region of interest" description="Disordered" evidence="8">
    <location>
        <begin position="903"/>
        <end position="922"/>
    </location>
</feature>
<dbReference type="GO" id="GO:0016020">
    <property type="term" value="C:membrane"/>
    <property type="evidence" value="ECO:0007669"/>
    <property type="project" value="TreeGrafter"/>
</dbReference>
<dbReference type="Pfam" id="PF00612">
    <property type="entry name" value="IQ"/>
    <property type="match status" value="3"/>
</dbReference>
<dbReference type="InterPro" id="IPR001202">
    <property type="entry name" value="WW_dom"/>
</dbReference>
<evidence type="ECO:0000259" key="9">
    <source>
        <dbReference type="PROSITE" id="PS50020"/>
    </source>
</evidence>
<dbReference type="InterPro" id="IPR027417">
    <property type="entry name" value="P-loop_NTPase"/>
</dbReference>
<comment type="caution">
    <text evidence="11">The sequence shown here is derived from an EMBL/GenBank/DDBJ whole genome shotgun (WGS) entry which is preliminary data.</text>
</comment>
<reference evidence="11 12" key="1">
    <citation type="journal article" date="2014" name="Genome Biol. Evol.">
        <title>The secreted proteins of Achlya hypogyna and Thraustotheca clavata identify the ancestral oomycete secretome and reveal gene acquisitions by horizontal gene transfer.</title>
        <authorList>
            <person name="Misner I."/>
            <person name="Blouin N."/>
            <person name="Leonard G."/>
            <person name="Richards T.A."/>
            <person name="Lane C.E."/>
        </authorList>
    </citation>
    <scope>NUCLEOTIDE SEQUENCE [LARGE SCALE GENOMIC DNA]</scope>
    <source>
        <strain evidence="11 12">ATCC 34112</strain>
    </source>
</reference>
<evidence type="ECO:0000256" key="7">
    <source>
        <dbReference type="SAM" id="Coils"/>
    </source>
</evidence>
<gene>
    <name evidence="11" type="ORF">THRCLA_08120</name>
</gene>